<dbReference type="Pfam" id="PF08240">
    <property type="entry name" value="ADH_N"/>
    <property type="match status" value="1"/>
</dbReference>
<dbReference type="SUPFAM" id="SSF50129">
    <property type="entry name" value="GroES-like"/>
    <property type="match status" value="1"/>
</dbReference>
<evidence type="ECO:0000313" key="2">
    <source>
        <dbReference type="EMBL" id="SNT63766.1"/>
    </source>
</evidence>
<dbReference type="InterPro" id="IPR052733">
    <property type="entry name" value="Chloroplast_QOR"/>
</dbReference>
<dbReference type="RefSeq" id="WP_089213645.1">
    <property type="nucleotide sequence ID" value="NZ_FZOD01000104.1"/>
</dbReference>
<dbReference type="PANTHER" id="PTHR44013">
    <property type="entry name" value="ZINC-TYPE ALCOHOL DEHYDROGENASE-LIKE PROTEIN C16A3.02C"/>
    <property type="match status" value="1"/>
</dbReference>
<keyword evidence="3" id="KW-1185">Reference proteome</keyword>
<dbReference type="Gene3D" id="3.40.50.720">
    <property type="entry name" value="NAD(P)-binding Rossmann-like Domain"/>
    <property type="match status" value="1"/>
</dbReference>
<dbReference type="EMBL" id="FZOD01000104">
    <property type="protein sequence ID" value="SNT63766.1"/>
    <property type="molecule type" value="Genomic_DNA"/>
</dbReference>
<dbReference type="PROSITE" id="PS01162">
    <property type="entry name" value="QOR_ZETA_CRYSTAL"/>
    <property type="match status" value="1"/>
</dbReference>
<dbReference type="Proteomes" id="UP000198282">
    <property type="component" value="Unassembled WGS sequence"/>
</dbReference>
<dbReference type="Gene3D" id="3.90.180.10">
    <property type="entry name" value="Medium-chain alcohol dehydrogenases, catalytic domain"/>
    <property type="match status" value="1"/>
</dbReference>
<accession>A0A239P9G2</accession>
<feature type="domain" description="Enoyl reductase (ER)" evidence="1">
    <location>
        <begin position="10"/>
        <end position="326"/>
    </location>
</feature>
<dbReference type="OrthoDB" id="3727682at2"/>
<dbReference type="Pfam" id="PF13602">
    <property type="entry name" value="ADH_zinc_N_2"/>
    <property type="match status" value="1"/>
</dbReference>
<dbReference type="InterPro" id="IPR020843">
    <property type="entry name" value="ER"/>
</dbReference>
<dbReference type="SUPFAM" id="SSF51735">
    <property type="entry name" value="NAD(P)-binding Rossmann-fold domains"/>
    <property type="match status" value="1"/>
</dbReference>
<dbReference type="GO" id="GO:0016491">
    <property type="term" value="F:oxidoreductase activity"/>
    <property type="evidence" value="ECO:0007669"/>
    <property type="project" value="InterPro"/>
</dbReference>
<proteinExistence type="predicted"/>
<dbReference type="CDD" id="cd08267">
    <property type="entry name" value="MDR1"/>
    <property type="match status" value="1"/>
</dbReference>
<dbReference type="InterPro" id="IPR036291">
    <property type="entry name" value="NAD(P)-bd_dom_sf"/>
</dbReference>
<reference evidence="2 3" key="1">
    <citation type="submission" date="2017-06" db="EMBL/GenBank/DDBJ databases">
        <authorList>
            <person name="Kim H.J."/>
            <person name="Triplett B.A."/>
        </authorList>
    </citation>
    <scope>NUCLEOTIDE SEQUENCE [LARGE SCALE GENOMIC DNA]</scope>
    <source>
        <strain evidence="2 3">CGMCC 4.2132</strain>
    </source>
</reference>
<dbReference type="GO" id="GO:0008270">
    <property type="term" value="F:zinc ion binding"/>
    <property type="evidence" value="ECO:0007669"/>
    <property type="project" value="InterPro"/>
</dbReference>
<dbReference type="AlphaFoldDB" id="A0A239P9G2"/>
<dbReference type="InterPro" id="IPR011032">
    <property type="entry name" value="GroES-like_sf"/>
</dbReference>
<evidence type="ECO:0000313" key="3">
    <source>
        <dbReference type="Proteomes" id="UP000198282"/>
    </source>
</evidence>
<dbReference type="InterPro" id="IPR002364">
    <property type="entry name" value="Quin_OxRdtase/zeta-crystal_CS"/>
</dbReference>
<dbReference type="InterPro" id="IPR013154">
    <property type="entry name" value="ADH-like_N"/>
</dbReference>
<sequence length="328" mass="34974">MKAFVLRSYGSPDMLDLTDIDRPVPGDDEVLVRVRATSVQPYDWHLMRGEPYISRLMGGGPGLRKPKISILGADIAGQVEAVGKAVTEFRPGDEVFAMPKQGGFAEYACVREAELAPKPKNLSFEQAAAVPMAAGTALLGLRDEGRIQPGQKVLVNGASGGVGTFAVQIAKALGAEVTGVCSGRNTDMVRSIGADKVIDYTTEDFTQNGQHYDLLLDAAGSRSVSACRRVLTPKGTYVVVGGPGSRWLQPVGHVVSALATSPFVSQRTTLADVVRCTETRQNLLTLTELIEDGKITPVIDRGYSFEEIPAAVRYMEEGHASGKVVIAV</sequence>
<name>A0A239P9G2_9ACTN</name>
<organism evidence="2 3">
    <name type="scientific">Streptosporangium subroseum</name>
    <dbReference type="NCBI Taxonomy" id="106412"/>
    <lineage>
        <taxon>Bacteria</taxon>
        <taxon>Bacillati</taxon>
        <taxon>Actinomycetota</taxon>
        <taxon>Actinomycetes</taxon>
        <taxon>Streptosporangiales</taxon>
        <taxon>Streptosporangiaceae</taxon>
        <taxon>Streptosporangium</taxon>
    </lineage>
</organism>
<protein>
    <submittedName>
        <fullName evidence="2">NADPH:quinone reductase</fullName>
    </submittedName>
</protein>
<dbReference type="SMART" id="SM00829">
    <property type="entry name" value="PKS_ER"/>
    <property type="match status" value="1"/>
</dbReference>
<gene>
    <name evidence="2" type="ORF">SAMN05216276_110419</name>
</gene>
<dbReference type="PANTHER" id="PTHR44013:SF1">
    <property type="entry name" value="ZINC-TYPE ALCOHOL DEHYDROGENASE-LIKE PROTEIN C16A3.02C"/>
    <property type="match status" value="1"/>
</dbReference>
<evidence type="ECO:0000259" key="1">
    <source>
        <dbReference type="SMART" id="SM00829"/>
    </source>
</evidence>